<dbReference type="RefSeq" id="WP_025006037.1">
    <property type="nucleotide sequence ID" value="NZ_AZEL01000021.1"/>
</dbReference>
<organism evidence="8 9">
    <name type="scientific">Lactobacillus gallinarum DSM 10532 = JCM 2011</name>
    <dbReference type="NCBI Taxonomy" id="1423748"/>
    <lineage>
        <taxon>Bacteria</taxon>
        <taxon>Bacillati</taxon>
        <taxon>Bacillota</taxon>
        <taxon>Bacilli</taxon>
        <taxon>Lactobacillales</taxon>
        <taxon>Lactobacillaceae</taxon>
        <taxon>Lactobacillus</taxon>
    </lineage>
</organism>
<dbReference type="InterPro" id="IPR029063">
    <property type="entry name" value="SAM-dependent_MTases_sf"/>
</dbReference>
<dbReference type="NCBIfam" id="TIGR00675">
    <property type="entry name" value="dcm"/>
    <property type="match status" value="1"/>
</dbReference>
<dbReference type="AlphaFoldDB" id="A0A0R1NVI0"/>
<comment type="catalytic activity">
    <reaction evidence="7">
        <text>a 2'-deoxycytidine in DNA + S-adenosyl-L-methionine = a 5-methyl-2'-deoxycytidine in DNA + S-adenosyl-L-homocysteine + H(+)</text>
        <dbReference type="Rhea" id="RHEA:13681"/>
        <dbReference type="Rhea" id="RHEA-COMP:11369"/>
        <dbReference type="Rhea" id="RHEA-COMP:11370"/>
        <dbReference type="ChEBI" id="CHEBI:15378"/>
        <dbReference type="ChEBI" id="CHEBI:57856"/>
        <dbReference type="ChEBI" id="CHEBI:59789"/>
        <dbReference type="ChEBI" id="CHEBI:85452"/>
        <dbReference type="ChEBI" id="CHEBI:85454"/>
        <dbReference type="EC" id="2.1.1.37"/>
    </reaction>
</comment>
<comment type="similarity">
    <text evidence="5 6">Belongs to the class I-like SAM-binding methyltransferase superfamily. C5-methyltransferase family.</text>
</comment>
<gene>
    <name evidence="8" type="ORF">FC37_GL000861</name>
</gene>
<accession>A0A0R1NVI0</accession>
<keyword evidence="2 5" id="KW-0808">Transferase</keyword>
<protein>
    <recommendedName>
        <fullName evidence="7">Cytosine-specific methyltransferase</fullName>
        <ecNumber evidence="7">2.1.1.37</ecNumber>
    </recommendedName>
</protein>
<dbReference type="GO" id="GO:0044027">
    <property type="term" value="P:negative regulation of gene expression via chromosomal CpG island methylation"/>
    <property type="evidence" value="ECO:0007669"/>
    <property type="project" value="TreeGrafter"/>
</dbReference>
<sequence length="347" mass="39183">MKINAVDLFCGVGGLTAGLQSAGINVVAGIDIENKCKFPYEKNNNAKFIHADLKKVKSEFIDDLYPQDTDIKVLVGCAPCQPFSSYSYRYKGTDVTRNKMDLLDTFSRIVEDIEPDIVSMENVPQLAKEPIFKAFVNTLKKLEYKVNWHVVYAPKYGVPQKRKRLVLLASKKLNLDIISPLFNADNYPTVRQTIADLPKIKAGEIDDHDKMHHSPKLNKINLERIKQSKPGGTWHDWDDKLILKAYRKKSGRSYTSVYGRMKWDEPAPTITTKFYGYGNGRFGHPEQNRAISFREGAMLQTFPKDYCFFDDDHPISGKDLGIMIGNAVPVKLGEAIGQSILKGMKNG</sequence>
<dbReference type="GO" id="GO:0003886">
    <property type="term" value="F:DNA (cytosine-5-)-methyltransferase activity"/>
    <property type="evidence" value="ECO:0007669"/>
    <property type="project" value="UniProtKB-EC"/>
</dbReference>
<evidence type="ECO:0000256" key="1">
    <source>
        <dbReference type="ARBA" id="ARBA00022603"/>
    </source>
</evidence>
<dbReference type="GO" id="GO:0003677">
    <property type="term" value="F:DNA binding"/>
    <property type="evidence" value="ECO:0007669"/>
    <property type="project" value="TreeGrafter"/>
</dbReference>
<keyword evidence="1 5" id="KW-0489">Methyltransferase</keyword>
<feature type="active site" evidence="5">
    <location>
        <position position="80"/>
    </location>
</feature>
<dbReference type="PRINTS" id="PR00105">
    <property type="entry name" value="C5METTRFRASE"/>
</dbReference>
<evidence type="ECO:0000313" key="9">
    <source>
        <dbReference type="Proteomes" id="UP000051311"/>
    </source>
</evidence>
<dbReference type="PANTHER" id="PTHR10629:SF52">
    <property type="entry name" value="DNA (CYTOSINE-5)-METHYLTRANSFERASE 1"/>
    <property type="match status" value="1"/>
</dbReference>
<dbReference type="OrthoDB" id="9813719at2"/>
<dbReference type="PROSITE" id="PS00094">
    <property type="entry name" value="C5_MTASE_1"/>
    <property type="match status" value="1"/>
</dbReference>
<dbReference type="InterPro" id="IPR018117">
    <property type="entry name" value="C5_DNA_meth_AS"/>
</dbReference>
<evidence type="ECO:0000256" key="2">
    <source>
        <dbReference type="ARBA" id="ARBA00022679"/>
    </source>
</evidence>
<dbReference type="SUPFAM" id="SSF53335">
    <property type="entry name" value="S-adenosyl-L-methionine-dependent methyltransferases"/>
    <property type="match status" value="1"/>
</dbReference>
<evidence type="ECO:0000256" key="6">
    <source>
        <dbReference type="RuleBase" id="RU000416"/>
    </source>
</evidence>
<dbReference type="Gene3D" id="3.90.120.10">
    <property type="entry name" value="DNA Methylase, subunit A, domain 2"/>
    <property type="match status" value="1"/>
</dbReference>
<dbReference type="Pfam" id="PF00145">
    <property type="entry name" value="DNA_methylase"/>
    <property type="match status" value="1"/>
</dbReference>
<reference evidence="8 9" key="1">
    <citation type="journal article" date="2015" name="Genome Announc.">
        <title>Expanding the biotechnology potential of lactobacilli through comparative genomics of 213 strains and associated genera.</title>
        <authorList>
            <person name="Sun Z."/>
            <person name="Harris H.M."/>
            <person name="McCann A."/>
            <person name="Guo C."/>
            <person name="Argimon S."/>
            <person name="Zhang W."/>
            <person name="Yang X."/>
            <person name="Jeffery I.B."/>
            <person name="Cooney J.C."/>
            <person name="Kagawa T.F."/>
            <person name="Liu W."/>
            <person name="Song Y."/>
            <person name="Salvetti E."/>
            <person name="Wrobel A."/>
            <person name="Rasinkangas P."/>
            <person name="Parkhill J."/>
            <person name="Rea M.C."/>
            <person name="O'Sullivan O."/>
            <person name="Ritari J."/>
            <person name="Douillard F.P."/>
            <person name="Paul Ross R."/>
            <person name="Yang R."/>
            <person name="Briner A.E."/>
            <person name="Felis G.E."/>
            <person name="de Vos W.M."/>
            <person name="Barrangou R."/>
            <person name="Klaenhammer T.R."/>
            <person name="Caufield P.W."/>
            <person name="Cui Y."/>
            <person name="Zhang H."/>
            <person name="O'Toole P.W."/>
        </authorList>
    </citation>
    <scope>NUCLEOTIDE SEQUENCE [LARGE SCALE GENOMIC DNA]</scope>
    <source>
        <strain evidence="8 9">DSM 10532</strain>
    </source>
</reference>
<dbReference type="EMBL" id="AZEL01000021">
    <property type="protein sequence ID" value="KRL23689.1"/>
    <property type="molecule type" value="Genomic_DNA"/>
</dbReference>
<dbReference type="Gene3D" id="3.40.50.150">
    <property type="entry name" value="Vaccinia Virus protein VP39"/>
    <property type="match status" value="1"/>
</dbReference>
<dbReference type="GO" id="GO:0032259">
    <property type="term" value="P:methylation"/>
    <property type="evidence" value="ECO:0007669"/>
    <property type="project" value="UniProtKB-KW"/>
</dbReference>
<evidence type="ECO:0000256" key="4">
    <source>
        <dbReference type="ARBA" id="ARBA00022747"/>
    </source>
</evidence>
<dbReference type="InterPro" id="IPR050390">
    <property type="entry name" value="C5-Methyltransferase"/>
</dbReference>
<evidence type="ECO:0000313" key="8">
    <source>
        <dbReference type="EMBL" id="KRL23689.1"/>
    </source>
</evidence>
<dbReference type="eggNOG" id="COG0270">
    <property type="taxonomic scope" value="Bacteria"/>
</dbReference>
<dbReference type="GO" id="GO:0009307">
    <property type="term" value="P:DNA restriction-modification system"/>
    <property type="evidence" value="ECO:0007669"/>
    <property type="project" value="UniProtKB-KW"/>
</dbReference>
<name>A0A0R1NVI0_9LACO</name>
<dbReference type="PATRIC" id="fig|1423748.3.peg.903"/>
<dbReference type="PROSITE" id="PS51679">
    <property type="entry name" value="SAM_MT_C5"/>
    <property type="match status" value="1"/>
</dbReference>
<evidence type="ECO:0000256" key="7">
    <source>
        <dbReference type="RuleBase" id="RU000417"/>
    </source>
</evidence>
<dbReference type="PANTHER" id="PTHR10629">
    <property type="entry name" value="CYTOSINE-SPECIFIC METHYLTRANSFERASE"/>
    <property type="match status" value="1"/>
</dbReference>
<dbReference type="STRING" id="1423748.FC37_GL000861"/>
<dbReference type="Proteomes" id="UP000051311">
    <property type="component" value="Unassembled WGS sequence"/>
</dbReference>
<keyword evidence="4" id="KW-0680">Restriction system</keyword>
<dbReference type="EC" id="2.1.1.37" evidence="7"/>
<evidence type="ECO:0000256" key="5">
    <source>
        <dbReference type="PROSITE-ProRule" id="PRU01016"/>
    </source>
</evidence>
<evidence type="ECO:0000256" key="3">
    <source>
        <dbReference type="ARBA" id="ARBA00022691"/>
    </source>
</evidence>
<comment type="caution">
    <text evidence="8">The sequence shown here is derived from an EMBL/GenBank/DDBJ whole genome shotgun (WGS) entry which is preliminary data.</text>
</comment>
<proteinExistence type="inferred from homology"/>
<keyword evidence="3 5" id="KW-0949">S-adenosyl-L-methionine</keyword>
<dbReference type="InterPro" id="IPR001525">
    <property type="entry name" value="C5_MeTfrase"/>
</dbReference>